<dbReference type="Gene3D" id="2.60.40.10">
    <property type="entry name" value="Immunoglobulins"/>
    <property type="match status" value="1"/>
</dbReference>
<sequence>MKLGKYLGASDLDKLANVRVLNITNFGDVRFQFVCSKQDGSKARDVFNKLVERGKLQHFVLVTTKMSFKQHSSLVLKGTSTTNVDSLERVSSLHIDSVVRGDAGVYSCHLGDWTSQQCRPVGVSVSESAPDVYLDPLSLTVEVGSRVQLKCVALNELRAAQKFGYSWTKNKKLFRNDPAHEIWEELSPGGSLLTVLNIQDTSTYTCHVHGAFASVAKSLTIYVRRPSLHPLTCLPDSTPGNVGSQIPWPETLSDVTAIQDVYYGTLGNSALNRQVKQRPGCLVTRRCSLVGTRAEWRLPDFSKCATPAMLKIRNNLEKLSLNFKPSFFFK</sequence>
<dbReference type="RefSeq" id="XP_026677970.1">
    <property type="nucleotide sequence ID" value="XM_026822169.1"/>
</dbReference>
<feature type="domain" description="Ig-like" evidence="1">
    <location>
        <begin position="130"/>
        <end position="220"/>
    </location>
</feature>
<name>A0A3Q0IUC7_DIACI</name>
<keyword evidence="2" id="KW-1185">Reference proteome</keyword>
<dbReference type="InterPro" id="IPR003599">
    <property type="entry name" value="Ig_sub"/>
</dbReference>
<dbReference type="InterPro" id="IPR013783">
    <property type="entry name" value="Ig-like_fold"/>
</dbReference>
<evidence type="ECO:0000313" key="3">
    <source>
        <dbReference type="RefSeq" id="XP_026677970.1"/>
    </source>
</evidence>
<protein>
    <submittedName>
        <fullName evidence="3">Uncharacterized protein LOC103507469</fullName>
    </submittedName>
</protein>
<dbReference type="InterPro" id="IPR007110">
    <property type="entry name" value="Ig-like_dom"/>
</dbReference>
<evidence type="ECO:0000259" key="1">
    <source>
        <dbReference type="PROSITE" id="PS50835"/>
    </source>
</evidence>
<dbReference type="GeneID" id="103507469"/>
<gene>
    <name evidence="3" type="primary">LOC103507469</name>
</gene>
<dbReference type="InterPro" id="IPR051587">
    <property type="entry name" value="Adhesion_GPCR"/>
</dbReference>
<proteinExistence type="predicted"/>
<dbReference type="PROSITE" id="PS50835">
    <property type="entry name" value="IG_LIKE"/>
    <property type="match status" value="1"/>
</dbReference>
<dbReference type="GO" id="GO:0004930">
    <property type="term" value="F:G protein-coupled receptor activity"/>
    <property type="evidence" value="ECO:0007669"/>
    <property type="project" value="TreeGrafter"/>
</dbReference>
<reference evidence="3" key="1">
    <citation type="submission" date="2025-08" db="UniProtKB">
        <authorList>
            <consortium name="RefSeq"/>
        </authorList>
    </citation>
    <scope>IDENTIFICATION</scope>
</reference>
<dbReference type="PaxDb" id="121845-A0A3Q0IUC7"/>
<dbReference type="PANTHER" id="PTHR45813:SF8">
    <property type="entry name" value="IG-LIKE DOMAIN-CONTAINING PROTEIN"/>
    <property type="match status" value="1"/>
</dbReference>
<dbReference type="Proteomes" id="UP000079169">
    <property type="component" value="Unplaced"/>
</dbReference>
<organism evidence="2 3">
    <name type="scientific">Diaphorina citri</name>
    <name type="common">Asian citrus psyllid</name>
    <dbReference type="NCBI Taxonomy" id="121845"/>
    <lineage>
        <taxon>Eukaryota</taxon>
        <taxon>Metazoa</taxon>
        <taxon>Ecdysozoa</taxon>
        <taxon>Arthropoda</taxon>
        <taxon>Hexapoda</taxon>
        <taxon>Insecta</taxon>
        <taxon>Pterygota</taxon>
        <taxon>Neoptera</taxon>
        <taxon>Paraneoptera</taxon>
        <taxon>Hemiptera</taxon>
        <taxon>Sternorrhyncha</taxon>
        <taxon>Psylloidea</taxon>
        <taxon>Psyllidae</taxon>
        <taxon>Diaphorininae</taxon>
        <taxon>Diaphorina</taxon>
    </lineage>
</organism>
<dbReference type="SUPFAM" id="SSF48726">
    <property type="entry name" value="Immunoglobulin"/>
    <property type="match status" value="2"/>
</dbReference>
<dbReference type="InterPro" id="IPR036179">
    <property type="entry name" value="Ig-like_dom_sf"/>
</dbReference>
<dbReference type="GO" id="GO:0007189">
    <property type="term" value="P:adenylate cyclase-activating G protein-coupled receptor signaling pathway"/>
    <property type="evidence" value="ECO:0007669"/>
    <property type="project" value="TreeGrafter"/>
</dbReference>
<evidence type="ECO:0000313" key="2">
    <source>
        <dbReference type="Proteomes" id="UP000079169"/>
    </source>
</evidence>
<dbReference type="AlphaFoldDB" id="A0A3Q0IUC7"/>
<dbReference type="KEGG" id="dci:103507469"/>
<accession>A0A3Q0IUC7</accession>
<dbReference type="PANTHER" id="PTHR45813">
    <property type="entry name" value="IG-LIKE DOMAIN-CONTAINING PROTEIN"/>
    <property type="match status" value="1"/>
</dbReference>
<dbReference type="SMART" id="SM00409">
    <property type="entry name" value="IG"/>
    <property type="match status" value="2"/>
</dbReference>